<gene>
    <name evidence="3" type="ORF">UFOPK3772_01715</name>
</gene>
<dbReference type="Gene3D" id="2.30.110.10">
    <property type="entry name" value="Electron Transport, Fmn-binding Protein, Chain A"/>
    <property type="match status" value="1"/>
</dbReference>
<dbReference type="InterPro" id="IPR012349">
    <property type="entry name" value="Split_barrel_FMN-bd"/>
</dbReference>
<protein>
    <submittedName>
        <fullName evidence="3">Unannotated protein</fullName>
    </submittedName>
</protein>
<organism evidence="3">
    <name type="scientific">freshwater metagenome</name>
    <dbReference type="NCBI Taxonomy" id="449393"/>
    <lineage>
        <taxon>unclassified sequences</taxon>
        <taxon>metagenomes</taxon>
        <taxon>ecological metagenomes</taxon>
    </lineage>
</organism>
<dbReference type="GO" id="GO:0005829">
    <property type="term" value="C:cytosol"/>
    <property type="evidence" value="ECO:0007669"/>
    <property type="project" value="TreeGrafter"/>
</dbReference>
<feature type="domain" description="Pyridoxamine 5'-phosphate oxidase N-terminal" evidence="2">
    <location>
        <begin position="16"/>
        <end position="145"/>
    </location>
</feature>
<evidence type="ECO:0000259" key="2">
    <source>
        <dbReference type="Pfam" id="PF01243"/>
    </source>
</evidence>
<dbReference type="Pfam" id="PF01243">
    <property type="entry name" value="PNPOx_N"/>
    <property type="match status" value="1"/>
</dbReference>
<dbReference type="GO" id="GO:0070967">
    <property type="term" value="F:coenzyme F420 binding"/>
    <property type="evidence" value="ECO:0007669"/>
    <property type="project" value="TreeGrafter"/>
</dbReference>
<evidence type="ECO:0000256" key="1">
    <source>
        <dbReference type="ARBA" id="ARBA00023002"/>
    </source>
</evidence>
<dbReference type="EMBL" id="CAFBNE010000052">
    <property type="protein sequence ID" value="CAB4953672.1"/>
    <property type="molecule type" value="Genomic_DNA"/>
</dbReference>
<dbReference type="PANTHER" id="PTHR35176">
    <property type="entry name" value="HEME OXYGENASE HI_0854-RELATED"/>
    <property type="match status" value="1"/>
</dbReference>
<dbReference type="GO" id="GO:0016627">
    <property type="term" value="F:oxidoreductase activity, acting on the CH-CH group of donors"/>
    <property type="evidence" value="ECO:0007669"/>
    <property type="project" value="TreeGrafter"/>
</dbReference>
<accession>A0A6J7KHN8</accession>
<keyword evidence="1" id="KW-0560">Oxidoreductase</keyword>
<dbReference type="AlphaFoldDB" id="A0A6J7KHN8"/>
<reference evidence="3" key="1">
    <citation type="submission" date="2020-05" db="EMBL/GenBank/DDBJ databases">
        <authorList>
            <person name="Chiriac C."/>
            <person name="Salcher M."/>
            <person name="Ghai R."/>
            <person name="Kavagutti S V."/>
        </authorList>
    </citation>
    <scope>NUCLEOTIDE SEQUENCE</scope>
</reference>
<dbReference type="PANTHER" id="PTHR35176:SF6">
    <property type="entry name" value="HEME OXYGENASE HI_0854-RELATED"/>
    <property type="match status" value="1"/>
</dbReference>
<sequence length="157" mass="18204">MQNESWRGKLGGLEREEFDTFLAEGKVARLACLDDKGWPYVVPCWHEWDGDSFWVVARMKSAWAEYLEKESRCAITIDEEGALRKVIAQCTATLVEPPNVGGAWVPIAERMSVRYLGPNGPSYLEPTLDKKRWLFRLDPVRLWTWQGVDWAKHYKED</sequence>
<evidence type="ECO:0000313" key="3">
    <source>
        <dbReference type="EMBL" id="CAB4953672.1"/>
    </source>
</evidence>
<dbReference type="SUPFAM" id="SSF50475">
    <property type="entry name" value="FMN-binding split barrel"/>
    <property type="match status" value="1"/>
</dbReference>
<name>A0A6J7KHN8_9ZZZZ</name>
<dbReference type="InterPro" id="IPR052019">
    <property type="entry name" value="F420H2_bilvrd_red/Heme_oxyg"/>
</dbReference>
<dbReference type="InterPro" id="IPR011576">
    <property type="entry name" value="Pyridox_Oxase_N"/>
</dbReference>
<proteinExistence type="predicted"/>